<dbReference type="SUPFAM" id="SSF57903">
    <property type="entry name" value="FYVE/PHD zinc finger"/>
    <property type="match status" value="1"/>
</dbReference>
<reference evidence="9 10" key="1">
    <citation type="journal article" date="2021" name="Nat. Commun.">
        <title>Incipient diploidization of the medicinal plant Perilla within 10,000 years.</title>
        <authorList>
            <person name="Zhang Y."/>
            <person name="Shen Q."/>
            <person name="Leng L."/>
            <person name="Zhang D."/>
            <person name="Chen S."/>
            <person name="Shi Y."/>
            <person name="Ning Z."/>
            <person name="Chen S."/>
        </authorList>
    </citation>
    <scope>NUCLEOTIDE SEQUENCE [LARGE SCALE GENOMIC DNA]</scope>
    <source>
        <strain evidence="10">cv. PC099</strain>
    </source>
</reference>
<evidence type="ECO:0008006" key="11">
    <source>
        <dbReference type="Google" id="ProtNLM"/>
    </source>
</evidence>
<dbReference type="GO" id="GO:0031683">
    <property type="term" value="F:G-protein beta/gamma-subunit complex binding"/>
    <property type="evidence" value="ECO:0007669"/>
    <property type="project" value="InterPro"/>
</dbReference>
<evidence type="ECO:0000256" key="5">
    <source>
        <dbReference type="ARBA" id="ARBA00023134"/>
    </source>
</evidence>
<dbReference type="Proteomes" id="UP001190926">
    <property type="component" value="Unassembled WGS sequence"/>
</dbReference>
<keyword evidence="4" id="KW-0862">Zinc</keyword>
<evidence type="ECO:0000256" key="7">
    <source>
        <dbReference type="PIRSR" id="PIRSR601019-1"/>
    </source>
</evidence>
<dbReference type="GO" id="GO:0007186">
    <property type="term" value="P:G protein-coupled receptor signaling pathway"/>
    <property type="evidence" value="ECO:0007669"/>
    <property type="project" value="InterPro"/>
</dbReference>
<accession>A0AAD4IQP0</accession>
<dbReference type="Gene3D" id="1.10.400.10">
    <property type="entry name" value="GI Alpha 1, domain 2-like"/>
    <property type="match status" value="1"/>
</dbReference>
<dbReference type="GO" id="GO:0008270">
    <property type="term" value="F:zinc ion binding"/>
    <property type="evidence" value="ECO:0007669"/>
    <property type="project" value="UniProtKB-KW"/>
</dbReference>
<evidence type="ECO:0000256" key="6">
    <source>
        <dbReference type="ARBA" id="ARBA00023224"/>
    </source>
</evidence>
<dbReference type="GO" id="GO:0003924">
    <property type="term" value="F:GTPase activity"/>
    <property type="evidence" value="ECO:0007669"/>
    <property type="project" value="InterPro"/>
</dbReference>
<evidence type="ECO:0000313" key="10">
    <source>
        <dbReference type="Proteomes" id="UP001190926"/>
    </source>
</evidence>
<keyword evidence="2 7" id="KW-0547">Nucleotide-binding</keyword>
<dbReference type="AlphaFoldDB" id="A0AAD4IQP0"/>
<feature type="binding site" evidence="8">
    <location>
        <position position="648"/>
    </location>
    <ligand>
        <name>Mg(2+)</name>
        <dbReference type="ChEBI" id="CHEBI:18420"/>
    </ligand>
</feature>
<dbReference type="EMBL" id="SDAM02007045">
    <property type="protein sequence ID" value="KAH6819778.1"/>
    <property type="molecule type" value="Genomic_DNA"/>
</dbReference>
<keyword evidence="10" id="KW-1185">Reference proteome</keyword>
<dbReference type="InterPro" id="IPR001019">
    <property type="entry name" value="Gprotein_alpha_su"/>
</dbReference>
<sequence>MEYSGPPVSHDIPQVVPIDIRLIPTASVAAARAVRLKNFALPIIQPIVKSDQSKKNVVVESNSVSEIVEDSSNFESSVRVYSRNLDNDSDIGCAPLPNDSNHLLGSSAVEDFNDECNAGVSYDNCSNATISDSKESTLKSLENSSENASCEGDEGCVVEPSTQGNRTSAVTFRDSPSIDSIYEESDEDDHAVLPERPVASNDGKKGSCYKCHKRNRFAEKEICLVCGAKYCKNCLVRAMGCMPEGRKCITCIGYPIHESRRGLLGKCSRMLKKQLGNDAVNQIMSSEVSCEVNQLPSYLICVNGKPLSIGELVMLQSCPNPPKKLKPGKYWYDKVSGFWGKDGEKPSQIISAEMAIGYRINEDASNGDTNVLINNRRITKAELWMLQAAGINCEGNVHFWLTADGSCMHEGMNNVLGLLWAKKRVKIVCAALSLPYPSDTSIHDGVDVDKGAAEAIARSLEQKMMNKLLLVGSEQSGTSTIFKQAKIVYSVPFSEDEIQSIKFVIQKNVYSYIGILLEGRARFEEDYLVEMRRQQANEPGPSGDSGSVDERNIYSLSQKLKAFSDWLLQTMISGNLEFIFPAATQMYSPLVEELWKDKAFQATYRRRNELHLLPRAANYFLDRAVEVTQMGYEPTQMDILYAEGITSSNGVASVEFSFPKSSQDWYMESPDENDSAIRYQLIRVHLSSLGENCKWLEMFEDVDLVMFCVSLTDYDEYYEDMNGVRTNKMVASKRVFESIVTHPTLSDKNFLLLLNKLDLLEEKIEGSPLSECEWFEDFTPVMSGHPHRANSNNNPSLAQRACHHVAVKFKRLFASLTDRKLFVSVGTGLEGESVDRALRYGREILRWNDEMQPVNISMNDSSCESITNTIEPIT</sequence>
<evidence type="ECO:0000256" key="4">
    <source>
        <dbReference type="ARBA" id="ARBA00022833"/>
    </source>
</evidence>
<dbReference type="GO" id="GO:0005525">
    <property type="term" value="F:GTP binding"/>
    <property type="evidence" value="ECO:0007669"/>
    <property type="project" value="UniProtKB-KW"/>
</dbReference>
<proteinExistence type="predicted"/>
<dbReference type="FunFam" id="3.40.50.300:FF:000692">
    <property type="entry name" value="Guanine nucleotide-binding protein subunit alpha"/>
    <property type="match status" value="1"/>
</dbReference>
<organism evidence="9 10">
    <name type="scientific">Perilla frutescens var. hirtella</name>
    <name type="common">Perilla citriodora</name>
    <name type="synonym">Perilla setoyensis</name>
    <dbReference type="NCBI Taxonomy" id="608512"/>
    <lineage>
        <taxon>Eukaryota</taxon>
        <taxon>Viridiplantae</taxon>
        <taxon>Streptophyta</taxon>
        <taxon>Embryophyta</taxon>
        <taxon>Tracheophyta</taxon>
        <taxon>Spermatophyta</taxon>
        <taxon>Magnoliopsida</taxon>
        <taxon>eudicotyledons</taxon>
        <taxon>Gunneridae</taxon>
        <taxon>Pentapetalae</taxon>
        <taxon>asterids</taxon>
        <taxon>lamiids</taxon>
        <taxon>Lamiales</taxon>
        <taxon>Lamiaceae</taxon>
        <taxon>Nepetoideae</taxon>
        <taxon>Elsholtzieae</taxon>
        <taxon>Perilla</taxon>
    </lineage>
</organism>
<dbReference type="Gene3D" id="3.40.50.300">
    <property type="entry name" value="P-loop containing nucleotide triphosphate hydrolases"/>
    <property type="match status" value="1"/>
</dbReference>
<dbReference type="InterPro" id="IPR027417">
    <property type="entry name" value="P-loop_NTPase"/>
</dbReference>
<dbReference type="SUPFAM" id="SSF52540">
    <property type="entry name" value="P-loop containing nucleoside triphosphate hydrolases"/>
    <property type="match status" value="1"/>
</dbReference>
<keyword evidence="3" id="KW-0863">Zinc-finger</keyword>
<evidence type="ECO:0000256" key="8">
    <source>
        <dbReference type="PIRSR" id="PIRSR601019-2"/>
    </source>
</evidence>
<dbReference type="SMART" id="SM00275">
    <property type="entry name" value="G_alpha"/>
    <property type="match status" value="1"/>
</dbReference>
<keyword evidence="6" id="KW-0807">Transducer</keyword>
<protein>
    <recommendedName>
        <fullName evidence="11">Extra-large guanine nucleotide-binding protein 1-like</fullName>
    </recommendedName>
</protein>
<dbReference type="PRINTS" id="PR00318">
    <property type="entry name" value="GPROTEINA"/>
</dbReference>
<keyword evidence="8" id="KW-0460">Magnesium</keyword>
<dbReference type="SUPFAM" id="SSF47895">
    <property type="entry name" value="Transducin (alpha subunit), insertion domain"/>
    <property type="match status" value="1"/>
</dbReference>
<keyword evidence="1 8" id="KW-0479">Metal-binding</keyword>
<evidence type="ECO:0000256" key="1">
    <source>
        <dbReference type="ARBA" id="ARBA00022723"/>
    </source>
</evidence>
<evidence type="ECO:0000256" key="3">
    <source>
        <dbReference type="ARBA" id="ARBA00022771"/>
    </source>
</evidence>
<evidence type="ECO:0000256" key="2">
    <source>
        <dbReference type="ARBA" id="ARBA00022741"/>
    </source>
</evidence>
<dbReference type="FunFam" id="1.10.400.10:FF:000013">
    <property type="entry name" value="Extra-large guanine nucleotide-binding protein 2"/>
    <property type="match status" value="1"/>
</dbReference>
<feature type="binding site" evidence="8">
    <location>
        <position position="479"/>
    </location>
    <ligand>
        <name>Mg(2+)</name>
        <dbReference type="ChEBI" id="CHEBI:18420"/>
    </ligand>
</feature>
<dbReference type="InterPro" id="IPR011011">
    <property type="entry name" value="Znf_FYVE_PHD"/>
</dbReference>
<evidence type="ECO:0000313" key="9">
    <source>
        <dbReference type="EMBL" id="KAH6819778.1"/>
    </source>
</evidence>
<feature type="binding site" evidence="7">
    <location>
        <begin position="755"/>
        <end position="758"/>
    </location>
    <ligand>
        <name>GTP</name>
        <dbReference type="ChEBI" id="CHEBI:37565"/>
    </ligand>
</feature>
<dbReference type="PANTHER" id="PTHR36486:SF4">
    <property type="entry name" value="PH DOMAIN-CONTAINING PROTEIN"/>
    <property type="match status" value="1"/>
</dbReference>
<dbReference type="PANTHER" id="PTHR36486">
    <property type="entry name" value="OS01G0977800 PROTEIN"/>
    <property type="match status" value="1"/>
</dbReference>
<gene>
    <name evidence="9" type="ORF">C2S53_010161</name>
</gene>
<keyword evidence="5 7" id="KW-0342">GTP-binding</keyword>
<dbReference type="InterPro" id="IPR053057">
    <property type="entry name" value="XLG_GTP-binding"/>
</dbReference>
<name>A0AAD4IQP0_PERFH</name>
<dbReference type="Pfam" id="PF00503">
    <property type="entry name" value="G-alpha"/>
    <property type="match status" value="1"/>
</dbReference>
<dbReference type="InterPro" id="IPR011025">
    <property type="entry name" value="GproteinA_insert"/>
</dbReference>
<comment type="caution">
    <text evidence="9">The sequence shown here is derived from an EMBL/GenBank/DDBJ whole genome shotgun (WGS) entry which is preliminary data.</text>
</comment>
<dbReference type="PROSITE" id="PS51882">
    <property type="entry name" value="G_ALPHA"/>
    <property type="match status" value="1"/>
</dbReference>